<dbReference type="RefSeq" id="WP_306036526.1">
    <property type="nucleotide sequence ID" value="NZ_CP132302.1"/>
</dbReference>
<dbReference type="Pfam" id="PF00182">
    <property type="entry name" value="Glyco_hydro_19"/>
    <property type="match status" value="1"/>
</dbReference>
<dbReference type="GO" id="GO:0006032">
    <property type="term" value="P:chitin catabolic process"/>
    <property type="evidence" value="ECO:0007669"/>
    <property type="project" value="InterPro"/>
</dbReference>
<dbReference type="GO" id="GO:0004568">
    <property type="term" value="F:chitinase activity"/>
    <property type="evidence" value="ECO:0007669"/>
    <property type="project" value="InterPro"/>
</dbReference>
<evidence type="ECO:0000259" key="1">
    <source>
        <dbReference type="Pfam" id="PF00182"/>
    </source>
</evidence>
<dbReference type="InterPro" id="IPR000726">
    <property type="entry name" value="Glyco_hydro_19_cat"/>
</dbReference>
<dbReference type="Proteomes" id="UP001234585">
    <property type="component" value="Chromosome"/>
</dbReference>
<keyword evidence="3" id="KW-1185">Reference proteome</keyword>
<name>A0AA50H356_9HYPH</name>
<accession>A0AA50H356</accession>
<keyword evidence="2" id="KW-0378">Hydrolase</keyword>
<dbReference type="Gene3D" id="1.10.530.10">
    <property type="match status" value="1"/>
</dbReference>
<organism evidence="2 3">
    <name type="scientific">Shinella sumterensis</name>
    <dbReference type="NCBI Taxonomy" id="1967501"/>
    <lineage>
        <taxon>Bacteria</taxon>
        <taxon>Pseudomonadati</taxon>
        <taxon>Pseudomonadota</taxon>
        <taxon>Alphaproteobacteria</taxon>
        <taxon>Hyphomicrobiales</taxon>
        <taxon>Rhizobiaceae</taxon>
        <taxon>Shinella</taxon>
    </lineage>
</organism>
<dbReference type="SUPFAM" id="SSF53955">
    <property type="entry name" value="Lysozyme-like"/>
    <property type="match status" value="1"/>
</dbReference>
<dbReference type="EMBL" id="CP132302">
    <property type="protein sequence ID" value="WLR96044.1"/>
    <property type="molecule type" value="Genomic_DNA"/>
</dbReference>
<evidence type="ECO:0000313" key="3">
    <source>
        <dbReference type="Proteomes" id="UP001234585"/>
    </source>
</evidence>
<gene>
    <name evidence="2" type="ORF">Q9313_09830</name>
</gene>
<protein>
    <submittedName>
        <fullName evidence="2">Glycoside hydrolase family 19 protein</fullName>
    </submittedName>
</protein>
<dbReference type="InterPro" id="IPR023346">
    <property type="entry name" value="Lysozyme-like_dom_sf"/>
</dbReference>
<dbReference type="AlphaFoldDB" id="A0AA50H356"/>
<sequence length="207" mass="22746">MVIDRKGFFDGVRGPLYGGRLARAQVAGMTALIDRFEAGGGTDGETGDRRFLAYMLATAHHETGGRMQPVRETFAASDDTAIARLDRAFAEGRLPQVSAPYWRRDADGRTWLGRGLVQITHRRNYERLSSLIGVDLVQRPERAMEMAVSVEILVVGMLRGAFTGRRLADCFSPGRADWIGARRIINGLDRAERVAGYGRAFFAALGG</sequence>
<reference evidence="2 3" key="1">
    <citation type="submission" date="2023-08" db="EMBL/GenBank/DDBJ databases">
        <title>Pathogen: clinical or host-associated sample.</title>
        <authorList>
            <person name="Hergert J."/>
            <person name="Casey R."/>
            <person name="Wagner J."/>
            <person name="Young E.L."/>
            <person name="Oakeson K.F."/>
        </authorList>
    </citation>
    <scope>NUCLEOTIDE SEQUENCE [LARGE SCALE GENOMIC DNA]</scope>
    <source>
        <strain evidence="2 3">1760953</strain>
    </source>
</reference>
<evidence type="ECO:0000313" key="2">
    <source>
        <dbReference type="EMBL" id="WLR96044.1"/>
    </source>
</evidence>
<dbReference type="GO" id="GO:0016998">
    <property type="term" value="P:cell wall macromolecule catabolic process"/>
    <property type="evidence" value="ECO:0007669"/>
    <property type="project" value="InterPro"/>
</dbReference>
<feature type="domain" description="Glycoside hydrolase family 19 catalytic" evidence="1">
    <location>
        <begin position="39"/>
        <end position="144"/>
    </location>
</feature>
<proteinExistence type="predicted"/>